<name>A0ABS4XHF2_9MICC</name>
<gene>
    <name evidence="2" type="ORF">JOF47_003194</name>
</gene>
<evidence type="ECO:0000313" key="2">
    <source>
        <dbReference type="EMBL" id="MBP2387683.1"/>
    </source>
</evidence>
<dbReference type="RefSeq" id="WP_210000107.1">
    <property type="nucleotide sequence ID" value="NZ_BAAAJY010000001.1"/>
</dbReference>
<protein>
    <recommendedName>
        <fullName evidence="4">Lipoprotein</fullName>
    </recommendedName>
</protein>
<keyword evidence="3" id="KW-1185">Reference proteome</keyword>
<dbReference type="EMBL" id="JAGIOF010000001">
    <property type="protein sequence ID" value="MBP2387683.1"/>
    <property type="molecule type" value="Genomic_DNA"/>
</dbReference>
<dbReference type="PROSITE" id="PS51257">
    <property type="entry name" value="PROKAR_LIPOPROTEIN"/>
    <property type="match status" value="1"/>
</dbReference>
<dbReference type="Proteomes" id="UP001296993">
    <property type="component" value="Unassembled WGS sequence"/>
</dbReference>
<reference evidence="2 3" key="1">
    <citation type="submission" date="2021-03" db="EMBL/GenBank/DDBJ databases">
        <title>Sequencing the genomes of 1000 actinobacteria strains.</title>
        <authorList>
            <person name="Klenk H.-P."/>
        </authorList>
    </citation>
    <scope>NUCLEOTIDE SEQUENCE [LARGE SCALE GENOMIC DNA]</scope>
    <source>
        <strain evidence="2 3">DSM 15797</strain>
    </source>
</reference>
<organism evidence="2 3">
    <name type="scientific">Paeniglutamicibacter kerguelensis</name>
    <dbReference type="NCBI Taxonomy" id="254788"/>
    <lineage>
        <taxon>Bacteria</taxon>
        <taxon>Bacillati</taxon>
        <taxon>Actinomycetota</taxon>
        <taxon>Actinomycetes</taxon>
        <taxon>Micrococcales</taxon>
        <taxon>Micrococcaceae</taxon>
        <taxon>Paeniglutamicibacter</taxon>
    </lineage>
</organism>
<feature type="signal peptide" evidence="1">
    <location>
        <begin position="1"/>
        <end position="41"/>
    </location>
</feature>
<accession>A0ABS4XHF2</accession>
<comment type="caution">
    <text evidence="2">The sequence shown here is derived from an EMBL/GenBank/DDBJ whole genome shotgun (WGS) entry which is preliminary data.</text>
</comment>
<keyword evidence="1" id="KW-0732">Signal</keyword>
<evidence type="ECO:0000313" key="3">
    <source>
        <dbReference type="Proteomes" id="UP001296993"/>
    </source>
</evidence>
<sequence length="259" mass="27937">MPVANERPVRFPMRRKPLVAWLGVAAAMALVAGCAVSPAPGAVPDGTGQQVPAAAVGSPTPFLTQAPQVDTSDWKSFETFGVGFKYPAEWKVVAKKECQGCEPAGDPRKNPYAKWNVLDADGIEIAEFSADSAEDNDGDATYVRTRLETIELDSNMSTPTVVLFEHSLANTPTRDNYRTAALMVDDAVLAAERDEFPQLAYFRPRKGVAAMLETTNGFPKSLGFTAQDVSLGDAIKMMDTTGYRNMVALMLSVKAVPQE</sequence>
<evidence type="ECO:0008006" key="4">
    <source>
        <dbReference type="Google" id="ProtNLM"/>
    </source>
</evidence>
<feature type="chain" id="PRO_5046621754" description="Lipoprotein" evidence="1">
    <location>
        <begin position="42"/>
        <end position="259"/>
    </location>
</feature>
<evidence type="ECO:0000256" key="1">
    <source>
        <dbReference type="SAM" id="SignalP"/>
    </source>
</evidence>
<proteinExistence type="predicted"/>